<proteinExistence type="predicted"/>
<comment type="caution">
    <text evidence="2">The sequence shown here is derived from an EMBL/GenBank/DDBJ whole genome shotgun (WGS) entry which is preliminary data.</text>
</comment>
<dbReference type="OrthoDB" id="4498621at2759"/>
<dbReference type="EMBL" id="JZEE01000376">
    <property type="protein sequence ID" value="KJK65000.1"/>
    <property type="molecule type" value="Genomic_DNA"/>
</dbReference>
<feature type="compositionally biased region" description="Basic and acidic residues" evidence="1">
    <location>
        <begin position="65"/>
        <end position="76"/>
    </location>
</feature>
<evidence type="ECO:0000313" key="3">
    <source>
        <dbReference type="Proteomes" id="UP000033540"/>
    </source>
</evidence>
<feature type="region of interest" description="Disordered" evidence="1">
    <location>
        <begin position="1"/>
        <end position="188"/>
    </location>
</feature>
<feature type="compositionally biased region" description="Polar residues" evidence="1">
    <location>
        <begin position="7"/>
        <end position="24"/>
    </location>
</feature>
<evidence type="ECO:0000313" key="2">
    <source>
        <dbReference type="EMBL" id="KJK65000.1"/>
    </source>
</evidence>
<organism evidence="2 3">
    <name type="scientific">Aspergillus parasiticus (strain ATCC 56775 / NRRL 5862 / SRRC 143 / SU-1)</name>
    <dbReference type="NCBI Taxonomy" id="1403190"/>
    <lineage>
        <taxon>Eukaryota</taxon>
        <taxon>Fungi</taxon>
        <taxon>Dikarya</taxon>
        <taxon>Ascomycota</taxon>
        <taxon>Pezizomycotina</taxon>
        <taxon>Eurotiomycetes</taxon>
        <taxon>Eurotiomycetidae</taxon>
        <taxon>Eurotiales</taxon>
        <taxon>Aspergillaceae</taxon>
        <taxon>Aspergillus</taxon>
        <taxon>Aspergillus subgen. Circumdati</taxon>
    </lineage>
</organism>
<name>A0A0F0IBD3_ASPPU</name>
<accession>A0A0F0IBD3</accession>
<gene>
    <name evidence="2" type="ORF">P875_00010695</name>
</gene>
<dbReference type="Proteomes" id="UP000033540">
    <property type="component" value="Unassembled WGS sequence"/>
</dbReference>
<protein>
    <submittedName>
        <fullName evidence="2">Uncharacterized protein</fullName>
    </submittedName>
</protein>
<dbReference type="AlphaFoldDB" id="A0A0F0IBD3"/>
<evidence type="ECO:0000256" key="1">
    <source>
        <dbReference type="SAM" id="MobiDB-lite"/>
    </source>
</evidence>
<reference evidence="2 3" key="1">
    <citation type="submission" date="2015-02" db="EMBL/GenBank/DDBJ databases">
        <title>Draft genome sequence of Aspergillus parasiticus SU-1.</title>
        <authorList>
            <person name="Yu J."/>
            <person name="Fedorova N."/>
            <person name="Yin Y."/>
            <person name="Losada L."/>
            <person name="Zafar N."/>
            <person name="Taujale R."/>
            <person name="Ehrlich K.C."/>
            <person name="Bhatnagar D."/>
            <person name="Cleveland T.E."/>
            <person name="Bennett J.W."/>
            <person name="Nierman W.C."/>
        </authorList>
    </citation>
    <scope>NUCLEOTIDE SEQUENCE [LARGE SCALE GENOMIC DNA]</scope>
    <source>
        <strain evidence="3">ATCC 56775 / NRRL 5862 / SRRC 143 / SU-1</strain>
    </source>
</reference>
<sequence>MAPEPDSSVNAPPTPEVSNISGAGTNTNTTDAAPKQTNGDSTPAKPVHANNQPEENKSPEAAGSSKEHKPAEEAKSGGHASISPDDGLKESTAENGIAQPSAGDKREHEPTSATPNAAKANVENSAEPTNKKQRTTRTQTRNGNTTAPATNGVKPKASRSKKTKDDVKKVIPTDGIGSRTRSRTKASS</sequence>
<dbReference type="STRING" id="1403190.A0A0F0IBD3"/>
<feature type="compositionally biased region" description="Low complexity" evidence="1">
    <location>
        <begin position="136"/>
        <end position="146"/>
    </location>
</feature>